<evidence type="ECO:0000313" key="1">
    <source>
        <dbReference type="EMBL" id="KAJ9070202.1"/>
    </source>
</evidence>
<dbReference type="Proteomes" id="UP001165960">
    <property type="component" value="Unassembled WGS sequence"/>
</dbReference>
<protein>
    <submittedName>
        <fullName evidence="1">Uncharacterized protein</fullName>
    </submittedName>
</protein>
<comment type="caution">
    <text evidence="1">The sequence shown here is derived from an EMBL/GenBank/DDBJ whole genome shotgun (WGS) entry which is preliminary data.</text>
</comment>
<sequence>MLVASDPTVLVVSIHIFVFVSSVLPRLSLATPSRDYSSRAASLLLAALLPVLTYPKKPRTSHPNFTVHQELPLAQYILPSTHPTRRIWSLLWRRSSSTTLKLELERLKLIIPARIFGSNDSAPHPTPRGPTAHKNLLPLMNPLPPKYLG</sequence>
<accession>A0ACC2T7E0</accession>
<proteinExistence type="predicted"/>
<organism evidence="1 2">
    <name type="scientific">Entomophthora muscae</name>
    <dbReference type="NCBI Taxonomy" id="34485"/>
    <lineage>
        <taxon>Eukaryota</taxon>
        <taxon>Fungi</taxon>
        <taxon>Fungi incertae sedis</taxon>
        <taxon>Zoopagomycota</taxon>
        <taxon>Entomophthoromycotina</taxon>
        <taxon>Entomophthoromycetes</taxon>
        <taxon>Entomophthorales</taxon>
        <taxon>Entomophthoraceae</taxon>
        <taxon>Entomophthora</taxon>
    </lineage>
</organism>
<reference evidence="1" key="1">
    <citation type="submission" date="2022-04" db="EMBL/GenBank/DDBJ databases">
        <title>Genome of the entomopathogenic fungus Entomophthora muscae.</title>
        <authorList>
            <person name="Elya C."/>
            <person name="Lovett B.R."/>
            <person name="Lee E."/>
            <person name="Macias A.M."/>
            <person name="Hajek A.E."/>
            <person name="De Bivort B.L."/>
            <person name="Kasson M.T."/>
            <person name="De Fine Licht H.H."/>
            <person name="Stajich J.E."/>
        </authorList>
    </citation>
    <scope>NUCLEOTIDE SEQUENCE</scope>
    <source>
        <strain evidence="1">Berkeley</strain>
    </source>
</reference>
<dbReference type="EMBL" id="QTSX02003587">
    <property type="protein sequence ID" value="KAJ9070202.1"/>
    <property type="molecule type" value="Genomic_DNA"/>
</dbReference>
<evidence type="ECO:0000313" key="2">
    <source>
        <dbReference type="Proteomes" id="UP001165960"/>
    </source>
</evidence>
<name>A0ACC2T7E0_9FUNG</name>
<gene>
    <name evidence="1" type="ORF">DSO57_1010896</name>
</gene>
<keyword evidence="2" id="KW-1185">Reference proteome</keyword>